<dbReference type="InterPro" id="IPR039420">
    <property type="entry name" value="WalR-like"/>
</dbReference>
<feature type="domain" description="Response regulatory" evidence="6">
    <location>
        <begin position="4"/>
        <end position="117"/>
    </location>
</feature>
<dbReference type="GO" id="GO:0006355">
    <property type="term" value="P:regulation of DNA-templated transcription"/>
    <property type="evidence" value="ECO:0007669"/>
    <property type="project" value="InterPro"/>
</dbReference>
<dbReference type="PANTHER" id="PTHR48111:SF4">
    <property type="entry name" value="DNA-BINDING DUAL TRANSCRIPTIONAL REGULATOR OMPR"/>
    <property type="match status" value="1"/>
</dbReference>
<dbReference type="GO" id="GO:0005829">
    <property type="term" value="C:cytosol"/>
    <property type="evidence" value="ECO:0007669"/>
    <property type="project" value="TreeGrafter"/>
</dbReference>
<gene>
    <name evidence="8" type="ORF">MNBD_CHLOROFLEXI01-1326</name>
</gene>
<dbReference type="Gene3D" id="1.10.10.10">
    <property type="entry name" value="Winged helix-like DNA-binding domain superfamily/Winged helix DNA-binding domain"/>
    <property type="match status" value="1"/>
</dbReference>
<keyword evidence="4" id="KW-0238">DNA-binding</keyword>
<dbReference type="FunFam" id="1.10.10.10:FF:000018">
    <property type="entry name" value="DNA-binding response regulator ResD"/>
    <property type="match status" value="1"/>
</dbReference>
<dbReference type="InterPro" id="IPR001789">
    <property type="entry name" value="Sig_transdc_resp-reg_receiver"/>
</dbReference>
<dbReference type="CDD" id="cd00383">
    <property type="entry name" value="trans_reg_C"/>
    <property type="match status" value="1"/>
</dbReference>
<evidence type="ECO:0000256" key="3">
    <source>
        <dbReference type="ARBA" id="ARBA00023015"/>
    </source>
</evidence>
<dbReference type="EMBL" id="UOEU01000358">
    <property type="protein sequence ID" value="VAW32452.1"/>
    <property type="molecule type" value="Genomic_DNA"/>
</dbReference>
<evidence type="ECO:0000259" key="6">
    <source>
        <dbReference type="PROSITE" id="PS50110"/>
    </source>
</evidence>
<dbReference type="PROSITE" id="PS50110">
    <property type="entry name" value="RESPONSE_REGULATORY"/>
    <property type="match status" value="1"/>
</dbReference>
<name>A0A3B0V101_9ZZZZ</name>
<sequence length="230" mass="25964">MNERILVVDDEPKIVKLARDYLERSGFTVLTAANGRSALAIARSEKPDMVVLDLNLPELDGLDVCRILRRESDVPIIMLTARIDETDRLIGLELGADDYISKPFSPRELVARVRAVLRRVRGGLVQANIIQISDIEIDLKGHRLTRAGETVQLTRIEFNLLAILAQHPGQTMSREQLLDRLHGFSQDSYERSIDAHVKNLRRKLEPDPSEPIYILTVYGIGYKFNDAVIA</sequence>
<dbReference type="CDD" id="cd17574">
    <property type="entry name" value="REC_OmpR"/>
    <property type="match status" value="1"/>
</dbReference>
<proteinExistence type="predicted"/>
<accession>A0A3B0V101</accession>
<dbReference type="InterPro" id="IPR001867">
    <property type="entry name" value="OmpR/PhoB-type_DNA-bd"/>
</dbReference>
<dbReference type="FunFam" id="3.40.50.2300:FF:000001">
    <property type="entry name" value="DNA-binding response regulator PhoB"/>
    <property type="match status" value="1"/>
</dbReference>
<dbReference type="Pfam" id="PF00072">
    <property type="entry name" value="Response_reg"/>
    <property type="match status" value="1"/>
</dbReference>
<dbReference type="SUPFAM" id="SSF52172">
    <property type="entry name" value="CheY-like"/>
    <property type="match status" value="1"/>
</dbReference>
<evidence type="ECO:0000256" key="1">
    <source>
        <dbReference type="ARBA" id="ARBA00022553"/>
    </source>
</evidence>
<dbReference type="InterPro" id="IPR036388">
    <property type="entry name" value="WH-like_DNA-bd_sf"/>
</dbReference>
<protein>
    <submittedName>
        <fullName evidence="8">Phosphate regulon transcriptional regulatory protein PhoB (SphR)</fullName>
    </submittedName>
</protein>
<keyword evidence="2" id="KW-0902">Two-component regulatory system</keyword>
<keyword evidence="5" id="KW-0804">Transcription</keyword>
<reference evidence="8" key="1">
    <citation type="submission" date="2018-06" db="EMBL/GenBank/DDBJ databases">
        <authorList>
            <person name="Zhirakovskaya E."/>
        </authorList>
    </citation>
    <scope>NUCLEOTIDE SEQUENCE</scope>
</reference>
<dbReference type="Pfam" id="PF00486">
    <property type="entry name" value="Trans_reg_C"/>
    <property type="match status" value="1"/>
</dbReference>
<dbReference type="PROSITE" id="PS51755">
    <property type="entry name" value="OMPR_PHOB"/>
    <property type="match status" value="1"/>
</dbReference>
<feature type="domain" description="OmpR/PhoB-type" evidence="7">
    <location>
        <begin position="127"/>
        <end position="226"/>
    </location>
</feature>
<evidence type="ECO:0000256" key="4">
    <source>
        <dbReference type="ARBA" id="ARBA00023125"/>
    </source>
</evidence>
<evidence type="ECO:0000256" key="5">
    <source>
        <dbReference type="ARBA" id="ARBA00023163"/>
    </source>
</evidence>
<evidence type="ECO:0000256" key="2">
    <source>
        <dbReference type="ARBA" id="ARBA00023012"/>
    </source>
</evidence>
<dbReference type="InterPro" id="IPR011006">
    <property type="entry name" value="CheY-like_superfamily"/>
</dbReference>
<organism evidence="8">
    <name type="scientific">hydrothermal vent metagenome</name>
    <dbReference type="NCBI Taxonomy" id="652676"/>
    <lineage>
        <taxon>unclassified sequences</taxon>
        <taxon>metagenomes</taxon>
        <taxon>ecological metagenomes</taxon>
    </lineage>
</organism>
<evidence type="ECO:0000259" key="7">
    <source>
        <dbReference type="PROSITE" id="PS51755"/>
    </source>
</evidence>
<dbReference type="AlphaFoldDB" id="A0A3B0V101"/>
<dbReference type="Gene3D" id="6.10.250.690">
    <property type="match status" value="1"/>
</dbReference>
<keyword evidence="3" id="KW-0805">Transcription regulation</keyword>
<dbReference type="SMART" id="SM00448">
    <property type="entry name" value="REC"/>
    <property type="match status" value="1"/>
</dbReference>
<dbReference type="GO" id="GO:0000976">
    <property type="term" value="F:transcription cis-regulatory region binding"/>
    <property type="evidence" value="ECO:0007669"/>
    <property type="project" value="TreeGrafter"/>
</dbReference>
<dbReference type="GO" id="GO:0000156">
    <property type="term" value="F:phosphorelay response regulator activity"/>
    <property type="evidence" value="ECO:0007669"/>
    <property type="project" value="TreeGrafter"/>
</dbReference>
<dbReference type="PANTHER" id="PTHR48111">
    <property type="entry name" value="REGULATOR OF RPOS"/>
    <property type="match status" value="1"/>
</dbReference>
<dbReference type="Gene3D" id="3.40.50.2300">
    <property type="match status" value="1"/>
</dbReference>
<keyword evidence="1" id="KW-0597">Phosphoprotein</keyword>
<dbReference type="GO" id="GO:0032993">
    <property type="term" value="C:protein-DNA complex"/>
    <property type="evidence" value="ECO:0007669"/>
    <property type="project" value="TreeGrafter"/>
</dbReference>
<dbReference type="SMART" id="SM00862">
    <property type="entry name" value="Trans_reg_C"/>
    <property type="match status" value="1"/>
</dbReference>
<evidence type="ECO:0000313" key="8">
    <source>
        <dbReference type="EMBL" id="VAW32452.1"/>
    </source>
</evidence>